<evidence type="ECO:0000256" key="5">
    <source>
        <dbReference type="ARBA" id="ARBA00022692"/>
    </source>
</evidence>
<feature type="transmembrane region" description="Helical" evidence="8">
    <location>
        <begin position="198"/>
        <end position="224"/>
    </location>
</feature>
<feature type="transmembrane region" description="Helical" evidence="8">
    <location>
        <begin position="252"/>
        <end position="272"/>
    </location>
</feature>
<dbReference type="Pfam" id="PF13231">
    <property type="entry name" value="PMT_2"/>
    <property type="match status" value="1"/>
</dbReference>
<evidence type="ECO:0000256" key="1">
    <source>
        <dbReference type="ARBA" id="ARBA00004651"/>
    </source>
</evidence>
<keyword evidence="7 8" id="KW-0472">Membrane</keyword>
<dbReference type="STRING" id="721133.SAMN05216176_112106"/>
<accession>K2NNW8</accession>
<dbReference type="Proteomes" id="UP000007374">
    <property type="component" value="Unassembled WGS sequence"/>
</dbReference>
<evidence type="ECO:0000256" key="6">
    <source>
        <dbReference type="ARBA" id="ARBA00022989"/>
    </source>
</evidence>
<feature type="transmembrane region" description="Helical" evidence="8">
    <location>
        <begin position="163"/>
        <end position="192"/>
    </location>
</feature>
<gene>
    <name evidence="10" type="ORF">NA8A_17940</name>
</gene>
<evidence type="ECO:0000313" key="10">
    <source>
        <dbReference type="EMBL" id="EKF41075.1"/>
    </source>
</evidence>
<evidence type="ECO:0000256" key="3">
    <source>
        <dbReference type="ARBA" id="ARBA00022676"/>
    </source>
</evidence>
<feature type="transmembrane region" description="Helical" evidence="8">
    <location>
        <begin position="15"/>
        <end position="35"/>
    </location>
</feature>
<dbReference type="InterPro" id="IPR050297">
    <property type="entry name" value="LipidA_mod_glycosyltrf_83"/>
</dbReference>
<feature type="transmembrane region" description="Helical" evidence="8">
    <location>
        <begin position="296"/>
        <end position="315"/>
    </location>
</feature>
<feature type="transmembrane region" description="Helical" evidence="8">
    <location>
        <begin position="83"/>
        <end position="101"/>
    </location>
</feature>
<proteinExistence type="predicted"/>
<evidence type="ECO:0000256" key="2">
    <source>
        <dbReference type="ARBA" id="ARBA00022475"/>
    </source>
</evidence>
<evidence type="ECO:0000259" key="9">
    <source>
        <dbReference type="Pfam" id="PF13231"/>
    </source>
</evidence>
<dbReference type="PANTHER" id="PTHR33908">
    <property type="entry name" value="MANNOSYLTRANSFERASE YKCB-RELATED"/>
    <property type="match status" value="1"/>
</dbReference>
<feature type="transmembrane region" description="Helical" evidence="8">
    <location>
        <begin position="322"/>
        <end position="339"/>
    </location>
</feature>
<keyword evidence="3" id="KW-0328">Glycosyltransferase</keyword>
<keyword evidence="11" id="KW-1185">Reference proteome</keyword>
<feature type="domain" description="Glycosyltransferase RgtA/B/C/D-like" evidence="9">
    <location>
        <begin position="62"/>
        <end position="222"/>
    </location>
</feature>
<feature type="transmembrane region" description="Helical" evidence="8">
    <location>
        <begin position="351"/>
        <end position="369"/>
    </location>
</feature>
<evidence type="ECO:0000313" key="11">
    <source>
        <dbReference type="Proteomes" id="UP000007374"/>
    </source>
</evidence>
<comment type="caution">
    <text evidence="10">The sequence shown here is derived from an EMBL/GenBank/DDBJ whole genome shotgun (WGS) entry which is preliminary data.</text>
</comment>
<dbReference type="GO" id="GO:0016763">
    <property type="term" value="F:pentosyltransferase activity"/>
    <property type="evidence" value="ECO:0007669"/>
    <property type="project" value="TreeGrafter"/>
</dbReference>
<dbReference type="EMBL" id="AMSI01000013">
    <property type="protein sequence ID" value="EKF41075.1"/>
    <property type="molecule type" value="Genomic_DNA"/>
</dbReference>
<name>K2NNW8_9HYPH</name>
<dbReference type="PATRIC" id="fig|1231190.3.peg.3706"/>
<comment type="subcellular location">
    <subcellularLocation>
        <location evidence="1">Cell membrane</location>
        <topology evidence="1">Multi-pass membrane protein</topology>
    </subcellularLocation>
</comment>
<keyword evidence="5 8" id="KW-0812">Transmembrane</keyword>
<sequence>MSSTADKSRTAEKPALQILLLLAFYVVVWTLYASWTQLNLDGFGDMLENFSWGIAWQNGYFKHPPLFAWITAAWFSVFPRADWAYYLLSAVNSAVAFLASWRIAVRFLDPWRAAMSTALFFFLPPVSFLAIKYNANAAMLPFWAATVLFYLRFLEKRRLLDAILLGALAACSMLVKYYSAALLGAICLHMLFDREARALFAGAGVWVASAVFLLVMAPHLVWLVEHDFLPLTYAAEQGDGSALAGIASAPRFLGALIAYLLPAILVLAIALMRNGRGAWFETRQIAALRNSLTGRALLWTSFGSLGLTLVLGIVLAARFSSVWALPLYFSAPILLMLFIRPGRLETWKAVIPIAVVVYSTALLALSPFIRAEEAKDSSNYNGVPVRAIALEIEKIWDDRFDKPLAYVAGDKILASGSSFYASARPFSMQDSSFRLTPWVTEADVRSNGIVIACFAEQAWCLNAAGKFPVRATEEERISVPGFTDEKIWDVRLFIVPPA</sequence>
<dbReference type="RefSeq" id="WP_009451791.1">
    <property type="nucleotide sequence ID" value="NZ_AMSI01000013.1"/>
</dbReference>
<dbReference type="GO" id="GO:0005886">
    <property type="term" value="C:plasma membrane"/>
    <property type="evidence" value="ECO:0007669"/>
    <property type="project" value="UniProtKB-SubCell"/>
</dbReference>
<evidence type="ECO:0000256" key="8">
    <source>
        <dbReference type="SAM" id="Phobius"/>
    </source>
</evidence>
<dbReference type="PANTHER" id="PTHR33908:SF9">
    <property type="entry name" value="BLL5595 PROTEIN"/>
    <property type="match status" value="1"/>
</dbReference>
<evidence type="ECO:0000256" key="4">
    <source>
        <dbReference type="ARBA" id="ARBA00022679"/>
    </source>
</evidence>
<evidence type="ECO:0000256" key="7">
    <source>
        <dbReference type="ARBA" id="ARBA00023136"/>
    </source>
</evidence>
<organism evidence="10 11">
    <name type="scientific">Nitratireductor indicus C115</name>
    <dbReference type="NCBI Taxonomy" id="1231190"/>
    <lineage>
        <taxon>Bacteria</taxon>
        <taxon>Pseudomonadati</taxon>
        <taxon>Pseudomonadota</taxon>
        <taxon>Alphaproteobacteria</taxon>
        <taxon>Hyphomicrobiales</taxon>
        <taxon>Phyllobacteriaceae</taxon>
        <taxon>Nitratireductor</taxon>
    </lineage>
</organism>
<dbReference type="eggNOG" id="COG1807">
    <property type="taxonomic scope" value="Bacteria"/>
</dbReference>
<dbReference type="AlphaFoldDB" id="K2NNW8"/>
<keyword evidence="2" id="KW-1003">Cell membrane</keyword>
<reference evidence="10 11" key="1">
    <citation type="journal article" date="2012" name="J. Bacteriol.">
        <title>Genome Sequence of Nitratireductor indicus Type Strain C115.</title>
        <authorList>
            <person name="Lai Q."/>
            <person name="Li G."/>
            <person name="Yu Z."/>
            <person name="Shao Z."/>
        </authorList>
    </citation>
    <scope>NUCLEOTIDE SEQUENCE [LARGE SCALE GENOMIC DNA]</scope>
    <source>
        <strain evidence="10 11">C115</strain>
    </source>
</reference>
<keyword evidence="4" id="KW-0808">Transferase</keyword>
<dbReference type="InterPro" id="IPR038731">
    <property type="entry name" value="RgtA/B/C-like"/>
</dbReference>
<protein>
    <recommendedName>
        <fullName evidence="9">Glycosyltransferase RgtA/B/C/D-like domain-containing protein</fullName>
    </recommendedName>
</protein>
<dbReference type="GO" id="GO:0009103">
    <property type="term" value="P:lipopolysaccharide biosynthetic process"/>
    <property type="evidence" value="ECO:0007669"/>
    <property type="project" value="UniProtKB-ARBA"/>
</dbReference>
<keyword evidence="6 8" id="KW-1133">Transmembrane helix</keyword>
<feature type="transmembrane region" description="Helical" evidence="8">
    <location>
        <begin position="113"/>
        <end position="131"/>
    </location>
</feature>